<dbReference type="GeneTree" id="ENSGT00390000003682"/>
<evidence type="ECO:0000313" key="7">
    <source>
        <dbReference type="Ensembl" id="ENSSLDP00000009648.1"/>
    </source>
</evidence>
<organism evidence="7 8">
    <name type="scientific">Seriola lalandi dorsalis</name>
    <dbReference type="NCBI Taxonomy" id="1841481"/>
    <lineage>
        <taxon>Eukaryota</taxon>
        <taxon>Metazoa</taxon>
        <taxon>Chordata</taxon>
        <taxon>Craniata</taxon>
        <taxon>Vertebrata</taxon>
        <taxon>Euteleostomi</taxon>
        <taxon>Actinopterygii</taxon>
        <taxon>Neopterygii</taxon>
        <taxon>Teleostei</taxon>
        <taxon>Neoteleostei</taxon>
        <taxon>Acanthomorphata</taxon>
        <taxon>Carangaria</taxon>
        <taxon>Carangiformes</taxon>
        <taxon>Carangidae</taxon>
        <taxon>Seriola</taxon>
    </lineage>
</organism>
<dbReference type="GO" id="GO:0000027">
    <property type="term" value="P:ribosomal large subunit assembly"/>
    <property type="evidence" value="ECO:0007669"/>
    <property type="project" value="TreeGrafter"/>
</dbReference>
<dbReference type="InterPro" id="IPR008991">
    <property type="entry name" value="Translation_prot_SH3-like_sf"/>
</dbReference>
<comment type="subunit">
    <text evidence="4">Component of the large ribosomal subunit. May bind IPO9 with low affinity.</text>
</comment>
<keyword evidence="8" id="KW-1185">Reference proteome</keyword>
<sequence length="190" mass="20693">MAPKVTKAKKEKGEKAPKYYPADDIPVKAPSEREAASRGVAKLRKSITPGTVVILLAGRFRGRRVVVLKQLASGLLLVTGPYQVNGIPLRRVNQAYVIATSTKVDVSGVDTAKFVDSYFGKAKAGKKDKKSAEEMFEEAKATPEVSAERKADQAAVDAALMKSLKEPLMAKYLKARFSLSKADKPHLMKF</sequence>
<dbReference type="InterPro" id="IPR000915">
    <property type="entry name" value="60S_ribosomal_eL6"/>
</dbReference>
<dbReference type="InterPro" id="IPR041997">
    <property type="entry name" value="Ribosomal_eL6_KOW"/>
</dbReference>
<evidence type="ECO:0000256" key="5">
    <source>
        <dbReference type="RuleBase" id="RU000662"/>
    </source>
</evidence>
<dbReference type="FunFam" id="2.30.30.30:FF:000014">
    <property type="entry name" value="60S ribosomal protein L6"/>
    <property type="match status" value="1"/>
</dbReference>
<dbReference type="AlphaFoldDB" id="A0A3B4XB13"/>
<dbReference type="Proteomes" id="UP000261360">
    <property type="component" value="Unplaced"/>
</dbReference>
<evidence type="ECO:0000256" key="3">
    <source>
        <dbReference type="ARBA" id="ARBA00023274"/>
    </source>
</evidence>
<dbReference type="Pfam" id="PF01159">
    <property type="entry name" value="Ribosomal_L6e"/>
    <property type="match status" value="1"/>
</dbReference>
<protein>
    <recommendedName>
        <fullName evidence="5">60S ribosomal protein L6</fullName>
    </recommendedName>
</protein>
<dbReference type="GO" id="GO:0022625">
    <property type="term" value="C:cytosolic large ribosomal subunit"/>
    <property type="evidence" value="ECO:0007669"/>
    <property type="project" value="TreeGrafter"/>
</dbReference>
<proteinExistence type="inferred from homology"/>
<evidence type="ECO:0000256" key="2">
    <source>
        <dbReference type="ARBA" id="ARBA00022980"/>
    </source>
</evidence>
<name>A0A3B4XB13_SERLL</name>
<reference evidence="7" key="2">
    <citation type="submission" date="2025-09" db="UniProtKB">
        <authorList>
            <consortium name="Ensembl"/>
        </authorList>
    </citation>
    <scope>IDENTIFICATION</scope>
</reference>
<dbReference type="Ensembl" id="ENSSLDT00000009988.1">
    <property type="protein sequence ID" value="ENSSLDP00000009648.1"/>
    <property type="gene ID" value="ENSSLDG00000007662.1"/>
</dbReference>
<dbReference type="SUPFAM" id="SSF50104">
    <property type="entry name" value="Translation proteins SH3-like domain"/>
    <property type="match status" value="1"/>
</dbReference>
<feature type="compositionally biased region" description="Basic residues" evidence="6">
    <location>
        <begin position="1"/>
        <end position="10"/>
    </location>
</feature>
<evidence type="ECO:0000256" key="4">
    <source>
        <dbReference type="ARBA" id="ARBA00046388"/>
    </source>
</evidence>
<dbReference type="STRING" id="1841481.ENSSLDP00000009648"/>
<dbReference type="GO" id="GO:0002181">
    <property type="term" value="P:cytoplasmic translation"/>
    <property type="evidence" value="ECO:0007669"/>
    <property type="project" value="TreeGrafter"/>
</dbReference>
<feature type="region of interest" description="Disordered" evidence="6">
    <location>
        <begin position="1"/>
        <end position="24"/>
    </location>
</feature>
<dbReference type="Gene3D" id="2.30.30.30">
    <property type="match status" value="1"/>
</dbReference>
<dbReference type="PANTHER" id="PTHR10715:SF0">
    <property type="entry name" value="LARGE RIBOSOMAL SUBUNIT PROTEIN EL6"/>
    <property type="match status" value="1"/>
</dbReference>
<accession>A0A3B4XB13</accession>
<dbReference type="GO" id="GO:0003723">
    <property type="term" value="F:RNA binding"/>
    <property type="evidence" value="ECO:0007669"/>
    <property type="project" value="TreeGrafter"/>
</dbReference>
<keyword evidence="3 5" id="KW-0687">Ribonucleoprotein</keyword>
<dbReference type="InterPro" id="IPR049633">
    <property type="entry name" value="Ribosomal_eL6_CS"/>
</dbReference>
<dbReference type="CDD" id="cd13156">
    <property type="entry name" value="KOW_RPL6"/>
    <property type="match status" value="1"/>
</dbReference>
<keyword evidence="2 5" id="KW-0689">Ribosomal protein</keyword>
<comment type="similarity">
    <text evidence="1 5">Belongs to the eukaryotic ribosomal protein eL6 family.</text>
</comment>
<dbReference type="PANTHER" id="PTHR10715">
    <property type="entry name" value="60S RIBOSOMAL PROTEIN L6"/>
    <property type="match status" value="1"/>
</dbReference>
<dbReference type="PROSITE" id="PS01170">
    <property type="entry name" value="RIBOSOMAL_L6E"/>
    <property type="match status" value="1"/>
</dbReference>
<evidence type="ECO:0000256" key="1">
    <source>
        <dbReference type="ARBA" id="ARBA00010592"/>
    </source>
</evidence>
<reference evidence="7" key="1">
    <citation type="submission" date="2025-08" db="UniProtKB">
        <authorList>
            <consortium name="Ensembl"/>
        </authorList>
    </citation>
    <scope>IDENTIFICATION</scope>
</reference>
<evidence type="ECO:0000256" key="6">
    <source>
        <dbReference type="SAM" id="MobiDB-lite"/>
    </source>
</evidence>
<dbReference type="GO" id="GO:0003735">
    <property type="term" value="F:structural constituent of ribosome"/>
    <property type="evidence" value="ECO:0007669"/>
    <property type="project" value="InterPro"/>
</dbReference>
<evidence type="ECO:0000313" key="8">
    <source>
        <dbReference type="Proteomes" id="UP000261360"/>
    </source>
</evidence>
<dbReference type="InterPro" id="IPR014722">
    <property type="entry name" value="Rib_uL2_dom2"/>
</dbReference>